<feature type="transmembrane region" description="Helical" evidence="6">
    <location>
        <begin position="40"/>
        <end position="59"/>
    </location>
</feature>
<keyword evidence="3 6" id="KW-0812">Transmembrane</keyword>
<keyword evidence="5 6" id="KW-0472">Membrane</keyword>
<dbReference type="GO" id="GO:0005886">
    <property type="term" value="C:plasma membrane"/>
    <property type="evidence" value="ECO:0007669"/>
    <property type="project" value="UniProtKB-SubCell"/>
</dbReference>
<dbReference type="Proteomes" id="UP000242662">
    <property type="component" value="Unassembled WGS sequence"/>
</dbReference>
<reference evidence="8" key="1">
    <citation type="submission" date="2016-09" db="EMBL/GenBank/DDBJ databases">
        <authorList>
            <person name="Varghese N."/>
            <person name="Submissions S."/>
        </authorList>
    </citation>
    <scope>NUCLEOTIDE SEQUENCE [LARGE SCALE GENOMIC DNA]</scope>
    <source>
        <strain evidence="8">25nlg</strain>
    </source>
</reference>
<dbReference type="STRING" id="1464122.SAMN05421737_102121"/>
<evidence type="ECO:0000256" key="6">
    <source>
        <dbReference type="SAM" id="Phobius"/>
    </source>
</evidence>
<gene>
    <name evidence="7" type="ORF">SAMN05421737_102121</name>
</gene>
<keyword evidence="4 6" id="KW-1133">Transmembrane helix</keyword>
<protein>
    <submittedName>
        <fullName evidence="7">ATP synthase protein I</fullName>
    </submittedName>
</protein>
<evidence type="ECO:0000256" key="2">
    <source>
        <dbReference type="ARBA" id="ARBA00022475"/>
    </source>
</evidence>
<dbReference type="RefSeq" id="WP_090774700.1">
    <property type="nucleotide sequence ID" value="NZ_FMYM01000002.1"/>
</dbReference>
<proteinExistence type="predicted"/>
<dbReference type="OrthoDB" id="2355635at2"/>
<evidence type="ECO:0000256" key="5">
    <source>
        <dbReference type="ARBA" id="ARBA00023136"/>
    </source>
</evidence>
<sequence>MAAQTKDISLQEQMRRYTYILLAVLGTCTGGYFIMSSQAVFLGIMVGFVTGYLMLWTMYRHAQIIGGAHTHSTRFGMFMAGLGFVVRIMLAVFTVALSLKYPTQLDTLAVLIGLGLVYAMTMIEMMCKVLRRKG</sequence>
<feature type="transmembrane region" description="Helical" evidence="6">
    <location>
        <begin position="107"/>
        <end position="127"/>
    </location>
</feature>
<evidence type="ECO:0000313" key="8">
    <source>
        <dbReference type="Proteomes" id="UP000242662"/>
    </source>
</evidence>
<dbReference type="EMBL" id="FMYM01000002">
    <property type="protein sequence ID" value="SDB86538.1"/>
    <property type="molecule type" value="Genomic_DNA"/>
</dbReference>
<dbReference type="Pfam" id="PF03899">
    <property type="entry name" value="ATP-synt_I"/>
    <property type="match status" value="1"/>
</dbReference>
<name>A0A1G6GXB9_9BACI</name>
<accession>A0A1G6GXB9</accession>
<dbReference type="InterPro" id="IPR005598">
    <property type="entry name" value="ATP_synth_I"/>
</dbReference>
<evidence type="ECO:0000313" key="7">
    <source>
        <dbReference type="EMBL" id="SDB86538.1"/>
    </source>
</evidence>
<feature type="transmembrane region" description="Helical" evidence="6">
    <location>
        <begin position="16"/>
        <end position="34"/>
    </location>
</feature>
<comment type="subcellular location">
    <subcellularLocation>
        <location evidence="1">Cell membrane</location>
        <topology evidence="1">Multi-pass membrane protein</topology>
    </subcellularLocation>
</comment>
<evidence type="ECO:0000256" key="4">
    <source>
        <dbReference type="ARBA" id="ARBA00022989"/>
    </source>
</evidence>
<dbReference type="AlphaFoldDB" id="A0A1G6GXB9"/>
<keyword evidence="8" id="KW-1185">Reference proteome</keyword>
<evidence type="ECO:0000256" key="3">
    <source>
        <dbReference type="ARBA" id="ARBA00022692"/>
    </source>
</evidence>
<feature type="transmembrane region" description="Helical" evidence="6">
    <location>
        <begin position="80"/>
        <end position="101"/>
    </location>
</feature>
<evidence type="ECO:0000256" key="1">
    <source>
        <dbReference type="ARBA" id="ARBA00004651"/>
    </source>
</evidence>
<organism evidence="7 8">
    <name type="scientific">Shouchella lonarensis</name>
    <dbReference type="NCBI Taxonomy" id="1464122"/>
    <lineage>
        <taxon>Bacteria</taxon>
        <taxon>Bacillati</taxon>
        <taxon>Bacillota</taxon>
        <taxon>Bacilli</taxon>
        <taxon>Bacillales</taxon>
        <taxon>Bacillaceae</taxon>
        <taxon>Shouchella</taxon>
    </lineage>
</organism>
<keyword evidence="2" id="KW-1003">Cell membrane</keyword>